<dbReference type="Proteomes" id="UP000235122">
    <property type="component" value="Unassembled WGS sequence"/>
</dbReference>
<dbReference type="InterPro" id="IPR001466">
    <property type="entry name" value="Beta-lactam-related"/>
</dbReference>
<reference evidence="2 3" key="1">
    <citation type="submission" date="2017-12" db="EMBL/GenBank/DDBJ databases">
        <title>Phylogenetic diversity of female urinary microbiome.</title>
        <authorList>
            <person name="Thomas-White K."/>
            <person name="Wolfe A.J."/>
        </authorList>
    </citation>
    <scope>NUCLEOTIDE SEQUENCE [LARGE SCALE GENOMIC DNA]</scope>
    <source>
        <strain evidence="2 3">UMB0402</strain>
    </source>
</reference>
<comment type="caution">
    <text evidence="2">The sequence shown here is derived from an EMBL/GenBank/DDBJ whole genome shotgun (WGS) entry which is preliminary data.</text>
</comment>
<dbReference type="Gene3D" id="3.40.710.10">
    <property type="entry name" value="DD-peptidase/beta-lactamase superfamily"/>
    <property type="match status" value="1"/>
</dbReference>
<evidence type="ECO:0000259" key="1">
    <source>
        <dbReference type="Pfam" id="PF00144"/>
    </source>
</evidence>
<dbReference type="EMBL" id="PKKO01000003">
    <property type="protein sequence ID" value="PKY72272.1"/>
    <property type="molecule type" value="Genomic_DNA"/>
</dbReference>
<dbReference type="RefSeq" id="WP_024331847.1">
    <property type="nucleotide sequence ID" value="NZ_JASOXK010000005.1"/>
</dbReference>
<dbReference type="InterPro" id="IPR050789">
    <property type="entry name" value="Diverse_Enzym_Activities"/>
</dbReference>
<keyword evidence="3" id="KW-1185">Reference proteome</keyword>
<organism evidence="2 3">
    <name type="scientific">Winkia neuii</name>
    <dbReference type="NCBI Taxonomy" id="33007"/>
    <lineage>
        <taxon>Bacteria</taxon>
        <taxon>Bacillati</taxon>
        <taxon>Actinomycetota</taxon>
        <taxon>Actinomycetes</taxon>
        <taxon>Actinomycetales</taxon>
        <taxon>Actinomycetaceae</taxon>
        <taxon>Winkia</taxon>
    </lineage>
</organism>
<dbReference type="STRING" id="33007.HMPREF3198_00196"/>
<name>A0A2I1IMF7_9ACTO</name>
<dbReference type="Pfam" id="PF00144">
    <property type="entry name" value="Beta-lactamase"/>
    <property type="match status" value="1"/>
</dbReference>
<accession>A0A2I1IMF7</accession>
<feature type="domain" description="Beta-lactamase-related" evidence="1">
    <location>
        <begin position="22"/>
        <end position="264"/>
    </location>
</feature>
<proteinExistence type="predicted"/>
<dbReference type="PANTHER" id="PTHR43283:SF15">
    <property type="entry name" value="CONSERVED PROTEIN"/>
    <property type="match status" value="1"/>
</dbReference>
<evidence type="ECO:0000313" key="3">
    <source>
        <dbReference type="Proteomes" id="UP000235122"/>
    </source>
</evidence>
<dbReference type="AlphaFoldDB" id="A0A2I1IMF7"/>
<dbReference type="SUPFAM" id="SSF56601">
    <property type="entry name" value="beta-lactamase/transpeptidase-like"/>
    <property type="match status" value="1"/>
</dbReference>
<evidence type="ECO:0000313" key="2">
    <source>
        <dbReference type="EMBL" id="PKY72272.1"/>
    </source>
</evidence>
<dbReference type="PANTHER" id="PTHR43283">
    <property type="entry name" value="BETA-LACTAMASE-RELATED"/>
    <property type="match status" value="1"/>
</dbReference>
<gene>
    <name evidence="2" type="ORF">CYJ19_05330</name>
</gene>
<dbReference type="InterPro" id="IPR012338">
    <property type="entry name" value="Beta-lactam/transpept-like"/>
</dbReference>
<sequence>MPQAFTEALEQVQKVLKAPWQLVVVKDGKAVGWTPQIHQSFKLASVTKLLSAWAYLVAVEQGAVSLDAPLGPKGATVEHVFSHASGLAMDSDKVLASPGTRRIYSNRNIELLGEYVARAVGAKNAGEWIKKSVLEPLGMEQTQLPGSPAHSGVSTTDDLAKFLTEIMAPTLISKDTAALAMRPHFPGLPGILPGYGKQEDNLWGLGFEIRGRKDPHWCAPEASAKVCGHFGQSGSFLWFDPDLKLGAAFVGSKPFGKDHVRAWPGLNSAILNNYA</sequence>
<dbReference type="GeneID" id="35866798"/>
<protein>
    <submittedName>
        <fullName evidence="2">Penicillin-binding protein</fullName>
    </submittedName>
</protein>